<dbReference type="PANTHER" id="PTHR46320">
    <property type="entry name" value="GLYCEROPHOSPHODIESTER PHOSPHODIESTERASE 1"/>
    <property type="match status" value="1"/>
</dbReference>
<dbReference type="GO" id="GO:0005886">
    <property type="term" value="C:plasma membrane"/>
    <property type="evidence" value="ECO:0007669"/>
    <property type="project" value="TreeGrafter"/>
</dbReference>
<dbReference type="OrthoDB" id="197419at2759"/>
<keyword evidence="1" id="KW-0472">Membrane</keyword>
<feature type="domain" description="GP-PDE" evidence="2">
    <location>
        <begin position="63"/>
        <end position="336"/>
    </location>
</feature>
<gene>
    <name evidence="3" type="ORF">CBOVIS_LOCUS11514</name>
</gene>
<dbReference type="Gene3D" id="3.20.20.190">
    <property type="entry name" value="Phosphatidylinositol (PI) phosphodiesterase"/>
    <property type="match status" value="1"/>
</dbReference>
<keyword evidence="1" id="KW-0812">Transmembrane</keyword>
<keyword evidence="4" id="KW-1185">Reference proteome</keyword>
<protein>
    <recommendedName>
        <fullName evidence="2">GP-PDE domain-containing protein</fullName>
    </recommendedName>
</protein>
<dbReference type="InterPro" id="IPR017946">
    <property type="entry name" value="PLC-like_Pdiesterase_TIM-brl"/>
</dbReference>
<dbReference type="EMBL" id="CADEPM010000009">
    <property type="protein sequence ID" value="CAB3409922.1"/>
    <property type="molecule type" value="Genomic_DNA"/>
</dbReference>
<keyword evidence="1" id="KW-1133">Transmembrane helix</keyword>
<dbReference type="PANTHER" id="PTHR46320:SF1">
    <property type="entry name" value="GLYCEROPHOSPHODIESTER PHOSPHODIESTERASE 1"/>
    <property type="match status" value="1"/>
</dbReference>
<sequence length="349" mass="40189">MGRFRLEDTAITIFFSSIALVTLLWLVYPLALLLIPITISVFLYATKNEKCSSENVNTFFKGFKIGGHRGAPHSFPENSLAGFEQAKNDGADLIEFDVALTQDGKAVLMHDDDLDRTTNSSGPIRDKTRAQLNDVNISAKFVRSAPGDQGRLTPVKTERVPDMEDVVKWAIENNMRMLFDVKDSDTELVDQISHLFKKYNLYDKAIVCSFLPWVVYLIKRGDQKILTGLTWRLKFWSYHDIENTKPRYTGFKQWLFEMIDVLHVFLLQRITPWYLGADLLLTNNLDISQALILDQRRRGMRVAVWTVNDMAEMHWMLQTLKIPILTDFPELTKNAAHMENVQKHGYLPM</sequence>
<evidence type="ECO:0000313" key="4">
    <source>
        <dbReference type="Proteomes" id="UP000494206"/>
    </source>
</evidence>
<dbReference type="Pfam" id="PF03009">
    <property type="entry name" value="GDPD"/>
    <property type="match status" value="1"/>
</dbReference>
<dbReference type="PROSITE" id="PS51704">
    <property type="entry name" value="GP_PDE"/>
    <property type="match status" value="1"/>
</dbReference>
<dbReference type="InterPro" id="IPR030395">
    <property type="entry name" value="GP_PDE_dom"/>
</dbReference>
<dbReference type="AlphaFoldDB" id="A0A8S1F7X2"/>
<dbReference type="GO" id="GO:0008889">
    <property type="term" value="F:glycerophosphodiester phosphodiesterase activity"/>
    <property type="evidence" value="ECO:0007669"/>
    <property type="project" value="TreeGrafter"/>
</dbReference>
<dbReference type="SUPFAM" id="SSF51695">
    <property type="entry name" value="PLC-like phosphodiesterases"/>
    <property type="match status" value="1"/>
</dbReference>
<dbReference type="Proteomes" id="UP000494206">
    <property type="component" value="Unassembled WGS sequence"/>
</dbReference>
<dbReference type="GO" id="GO:0006644">
    <property type="term" value="P:phospholipid metabolic process"/>
    <property type="evidence" value="ECO:0007669"/>
    <property type="project" value="TreeGrafter"/>
</dbReference>
<reference evidence="3 4" key="1">
    <citation type="submission" date="2020-04" db="EMBL/GenBank/DDBJ databases">
        <authorList>
            <person name="Laetsch R D."/>
            <person name="Stevens L."/>
            <person name="Kumar S."/>
            <person name="Blaxter L. M."/>
        </authorList>
    </citation>
    <scope>NUCLEOTIDE SEQUENCE [LARGE SCALE GENOMIC DNA]</scope>
</reference>
<dbReference type="GO" id="GO:0070291">
    <property type="term" value="P:N-acylethanolamine metabolic process"/>
    <property type="evidence" value="ECO:0007669"/>
    <property type="project" value="TreeGrafter"/>
</dbReference>
<feature type="transmembrane region" description="Helical" evidence="1">
    <location>
        <begin position="12"/>
        <end position="45"/>
    </location>
</feature>
<evidence type="ECO:0000256" key="1">
    <source>
        <dbReference type="SAM" id="Phobius"/>
    </source>
</evidence>
<evidence type="ECO:0000313" key="3">
    <source>
        <dbReference type="EMBL" id="CAB3409922.1"/>
    </source>
</evidence>
<accession>A0A8S1F7X2</accession>
<dbReference type="GO" id="GO:0006580">
    <property type="term" value="P:ethanolamine metabolic process"/>
    <property type="evidence" value="ECO:0007669"/>
    <property type="project" value="TreeGrafter"/>
</dbReference>
<comment type="caution">
    <text evidence="3">The sequence shown here is derived from an EMBL/GenBank/DDBJ whole genome shotgun (WGS) entry which is preliminary data.</text>
</comment>
<evidence type="ECO:0000259" key="2">
    <source>
        <dbReference type="PROSITE" id="PS51704"/>
    </source>
</evidence>
<proteinExistence type="predicted"/>
<dbReference type="CDD" id="cd08573">
    <property type="entry name" value="GDPD_GDE1"/>
    <property type="match status" value="1"/>
</dbReference>
<organism evidence="3 4">
    <name type="scientific">Caenorhabditis bovis</name>
    <dbReference type="NCBI Taxonomy" id="2654633"/>
    <lineage>
        <taxon>Eukaryota</taxon>
        <taxon>Metazoa</taxon>
        <taxon>Ecdysozoa</taxon>
        <taxon>Nematoda</taxon>
        <taxon>Chromadorea</taxon>
        <taxon>Rhabditida</taxon>
        <taxon>Rhabditina</taxon>
        <taxon>Rhabditomorpha</taxon>
        <taxon>Rhabditoidea</taxon>
        <taxon>Rhabditidae</taxon>
        <taxon>Peloderinae</taxon>
        <taxon>Caenorhabditis</taxon>
    </lineage>
</organism>
<name>A0A8S1F7X2_9PELO</name>